<dbReference type="InterPro" id="IPR020843">
    <property type="entry name" value="ER"/>
</dbReference>
<name>A0ABP5T4M7_9ACTN</name>
<dbReference type="SUPFAM" id="SSF51735">
    <property type="entry name" value="NAD(P)-binding Rossmann-fold domains"/>
    <property type="match status" value="1"/>
</dbReference>
<dbReference type="SMART" id="SM00829">
    <property type="entry name" value="PKS_ER"/>
    <property type="match status" value="1"/>
</dbReference>
<dbReference type="InterPro" id="IPR013154">
    <property type="entry name" value="ADH-like_N"/>
</dbReference>
<dbReference type="InterPro" id="IPR036291">
    <property type="entry name" value="NAD(P)-bd_dom_sf"/>
</dbReference>
<dbReference type="PANTHER" id="PTHR44154">
    <property type="entry name" value="QUINONE OXIDOREDUCTASE"/>
    <property type="match status" value="1"/>
</dbReference>
<feature type="domain" description="Enoyl reductase (ER)" evidence="3">
    <location>
        <begin position="14"/>
        <end position="343"/>
    </location>
</feature>
<gene>
    <name evidence="4" type="ORF">GCM10010170_031600</name>
</gene>
<feature type="region of interest" description="Disordered" evidence="2">
    <location>
        <begin position="49"/>
        <end position="68"/>
    </location>
</feature>
<evidence type="ECO:0000313" key="4">
    <source>
        <dbReference type="EMBL" id="GAA2345478.1"/>
    </source>
</evidence>
<dbReference type="EMBL" id="BAAARV010000025">
    <property type="protein sequence ID" value="GAA2345478.1"/>
    <property type="molecule type" value="Genomic_DNA"/>
</dbReference>
<evidence type="ECO:0000256" key="2">
    <source>
        <dbReference type="SAM" id="MobiDB-lite"/>
    </source>
</evidence>
<accession>A0ABP5T4M7</accession>
<comment type="caution">
    <text evidence="4">The sequence shown here is derived from an EMBL/GenBank/DDBJ whole genome shotgun (WGS) entry which is preliminary data.</text>
</comment>
<dbReference type="InterPro" id="IPR011032">
    <property type="entry name" value="GroES-like_sf"/>
</dbReference>
<keyword evidence="5" id="KW-1185">Reference proteome</keyword>
<dbReference type="Gene3D" id="3.40.50.720">
    <property type="entry name" value="NAD(P)-binding Rossmann-like Domain"/>
    <property type="match status" value="1"/>
</dbReference>
<dbReference type="SUPFAM" id="SSF50129">
    <property type="entry name" value="GroES-like"/>
    <property type="match status" value="1"/>
</dbReference>
<dbReference type="InterPro" id="IPR051603">
    <property type="entry name" value="Zinc-ADH_QOR/CCCR"/>
</dbReference>
<evidence type="ECO:0000259" key="3">
    <source>
        <dbReference type="SMART" id="SM00829"/>
    </source>
</evidence>
<dbReference type="CDD" id="cd08253">
    <property type="entry name" value="zeta_crystallin"/>
    <property type="match status" value="1"/>
</dbReference>
<proteinExistence type="predicted"/>
<reference evidence="5" key="1">
    <citation type="journal article" date="2019" name="Int. J. Syst. Evol. Microbiol.">
        <title>The Global Catalogue of Microorganisms (GCM) 10K type strain sequencing project: providing services to taxonomists for standard genome sequencing and annotation.</title>
        <authorList>
            <consortium name="The Broad Institute Genomics Platform"/>
            <consortium name="The Broad Institute Genome Sequencing Center for Infectious Disease"/>
            <person name="Wu L."/>
            <person name="Ma J."/>
        </authorList>
    </citation>
    <scope>NUCLEOTIDE SEQUENCE [LARGE SCALE GENOMIC DNA]</scope>
    <source>
        <strain evidence="5">JCM 3272</strain>
    </source>
</reference>
<organism evidence="4 5">
    <name type="scientific">Dactylosporangium salmoneum</name>
    <dbReference type="NCBI Taxonomy" id="53361"/>
    <lineage>
        <taxon>Bacteria</taxon>
        <taxon>Bacillati</taxon>
        <taxon>Actinomycetota</taxon>
        <taxon>Actinomycetes</taxon>
        <taxon>Micromonosporales</taxon>
        <taxon>Micromonosporaceae</taxon>
        <taxon>Dactylosporangium</taxon>
    </lineage>
</organism>
<dbReference type="InterPro" id="IPR013149">
    <property type="entry name" value="ADH-like_C"/>
</dbReference>
<dbReference type="Pfam" id="PF00107">
    <property type="entry name" value="ADH_zinc_N"/>
    <property type="match status" value="1"/>
</dbReference>
<protein>
    <submittedName>
        <fullName evidence="4">NADPH:quinone reductase</fullName>
    </submittedName>
</protein>
<dbReference type="PANTHER" id="PTHR44154:SF1">
    <property type="entry name" value="QUINONE OXIDOREDUCTASE"/>
    <property type="match status" value="1"/>
</dbReference>
<dbReference type="Pfam" id="PF08240">
    <property type="entry name" value="ADH_N"/>
    <property type="match status" value="1"/>
</dbReference>
<sequence length="349" mass="34984">MTRANRAIVHTEFGDASVLRELTREVTDPGPGEVRVRVAVSGVNPTDWKQRTGATATSDVPAGGAVPNQDGAGVVDAVGPGVRGLAEGDRVWLMLAAYQRPGSGTAQQYTVVPAERAVPLPDGVGFAAGACLGVPALTAHRALTVHDGAPARLAPGALAGVNVLVAGGAGAVGNAAIQLAVWAGASVVATVSGPEKAALARAAGAGRVVRYTDPDAAEQVRDAFPGGADVVVEVAAAHNAELNLAVLRPGGTIAVYANDGRGGPLALDVRRNMVLNARYQFVLLYTVRPEALADGAAAVNDALAGGGLRFGADAGVPLHVYSLPETAAAHAAVESGAVGKVLIEVDPDI</sequence>
<keyword evidence="1" id="KW-0521">NADP</keyword>
<dbReference type="Gene3D" id="3.90.180.10">
    <property type="entry name" value="Medium-chain alcohol dehydrogenases, catalytic domain"/>
    <property type="match status" value="1"/>
</dbReference>
<evidence type="ECO:0000313" key="5">
    <source>
        <dbReference type="Proteomes" id="UP001501444"/>
    </source>
</evidence>
<evidence type="ECO:0000256" key="1">
    <source>
        <dbReference type="ARBA" id="ARBA00022857"/>
    </source>
</evidence>
<dbReference type="RefSeq" id="WP_344613127.1">
    <property type="nucleotide sequence ID" value="NZ_BAAARV010000025.1"/>
</dbReference>
<dbReference type="Proteomes" id="UP001501444">
    <property type="component" value="Unassembled WGS sequence"/>
</dbReference>